<dbReference type="EMBL" id="OU895878">
    <property type="protein sequence ID" value="CAG9803044.1"/>
    <property type="molecule type" value="Genomic_DNA"/>
</dbReference>
<dbReference type="Proteomes" id="UP001153620">
    <property type="component" value="Chromosome 2"/>
</dbReference>
<organism evidence="2 3">
    <name type="scientific">Chironomus riparius</name>
    <dbReference type="NCBI Taxonomy" id="315576"/>
    <lineage>
        <taxon>Eukaryota</taxon>
        <taxon>Metazoa</taxon>
        <taxon>Ecdysozoa</taxon>
        <taxon>Arthropoda</taxon>
        <taxon>Hexapoda</taxon>
        <taxon>Insecta</taxon>
        <taxon>Pterygota</taxon>
        <taxon>Neoptera</taxon>
        <taxon>Endopterygota</taxon>
        <taxon>Diptera</taxon>
        <taxon>Nematocera</taxon>
        <taxon>Chironomoidea</taxon>
        <taxon>Chironomidae</taxon>
        <taxon>Chironominae</taxon>
        <taxon>Chironomus</taxon>
    </lineage>
</organism>
<keyword evidence="3" id="KW-1185">Reference proteome</keyword>
<keyword evidence="1" id="KW-0812">Transmembrane</keyword>
<name>A0A9N9RTA9_9DIPT</name>
<reference evidence="2" key="1">
    <citation type="submission" date="2022-01" db="EMBL/GenBank/DDBJ databases">
        <authorList>
            <person name="King R."/>
        </authorList>
    </citation>
    <scope>NUCLEOTIDE SEQUENCE</scope>
</reference>
<keyword evidence="1" id="KW-0472">Membrane</keyword>
<reference evidence="2" key="2">
    <citation type="submission" date="2022-10" db="EMBL/GenBank/DDBJ databases">
        <authorList>
            <consortium name="ENA_rothamsted_submissions"/>
            <consortium name="culmorum"/>
            <person name="King R."/>
        </authorList>
    </citation>
    <scope>NUCLEOTIDE SEQUENCE</scope>
</reference>
<evidence type="ECO:0000313" key="2">
    <source>
        <dbReference type="EMBL" id="CAG9803044.1"/>
    </source>
</evidence>
<sequence>MFIILILFDASATFYTLEGDFLDSFVDFILYSPIFFYIFIVLVVTLRLEALENLIKKGSETFNPENQIFSNCDDLLDTINDINILFKNINNVFGPQLLVIISNYLMVGVSLSFMIAHKISSNVDIFESDAPPSVYIASVLHVQYKILQISFIGYRVDIKVKSIHKLCSKLFNRLEKRELLDVDTEVVKLGYLFLNFDWDIAKLIFPLEILYFVTMVQFQQMMN</sequence>
<evidence type="ECO:0000256" key="1">
    <source>
        <dbReference type="SAM" id="Phobius"/>
    </source>
</evidence>
<evidence type="ECO:0000313" key="3">
    <source>
        <dbReference type="Proteomes" id="UP001153620"/>
    </source>
</evidence>
<keyword evidence="1" id="KW-1133">Transmembrane helix</keyword>
<protein>
    <submittedName>
        <fullName evidence="2">Uncharacterized protein</fullName>
    </submittedName>
</protein>
<gene>
    <name evidence="2" type="ORF">CHIRRI_LOCUS5946</name>
</gene>
<dbReference type="AlphaFoldDB" id="A0A9N9RTA9"/>
<feature type="transmembrane region" description="Helical" evidence="1">
    <location>
        <begin position="97"/>
        <end position="116"/>
    </location>
</feature>
<feature type="transmembrane region" description="Helical" evidence="1">
    <location>
        <begin position="28"/>
        <end position="48"/>
    </location>
</feature>
<proteinExistence type="predicted"/>
<accession>A0A9N9RTA9</accession>